<comment type="function">
    <text evidence="10">Potassium transporter.</text>
</comment>
<evidence type="ECO:0000259" key="12">
    <source>
        <dbReference type="Pfam" id="PF22776"/>
    </source>
</evidence>
<keyword evidence="8 10" id="KW-0406">Ion transport</keyword>
<dbReference type="InterPro" id="IPR003855">
    <property type="entry name" value="K+_transporter"/>
</dbReference>
<feature type="domain" description="K+ potassium transporter C-terminal" evidence="12">
    <location>
        <begin position="529"/>
        <end position="772"/>
    </location>
</feature>
<feature type="domain" description="K+ potassium transporter integral membrane" evidence="11">
    <location>
        <begin position="23"/>
        <end position="515"/>
    </location>
</feature>
<dbReference type="Pfam" id="PF02705">
    <property type="entry name" value="K_trans"/>
    <property type="match status" value="1"/>
</dbReference>
<feature type="transmembrane region" description="Helical" evidence="10">
    <location>
        <begin position="221"/>
        <end position="243"/>
    </location>
</feature>
<evidence type="ECO:0000256" key="6">
    <source>
        <dbReference type="ARBA" id="ARBA00022958"/>
    </source>
</evidence>
<comment type="caution">
    <text evidence="10">Lacks conserved residue(s) required for the propagation of feature annotation.</text>
</comment>
<evidence type="ECO:0000256" key="5">
    <source>
        <dbReference type="ARBA" id="ARBA00022692"/>
    </source>
</evidence>
<evidence type="ECO:0000256" key="2">
    <source>
        <dbReference type="ARBA" id="ARBA00008440"/>
    </source>
</evidence>
<feature type="transmembrane region" description="Helical" evidence="10">
    <location>
        <begin position="268"/>
        <end position="288"/>
    </location>
</feature>
<feature type="transmembrane region" description="Helical" evidence="10">
    <location>
        <begin position="423"/>
        <end position="442"/>
    </location>
</feature>
<dbReference type="GO" id="GO:0005886">
    <property type="term" value="C:plasma membrane"/>
    <property type="evidence" value="ECO:0007669"/>
    <property type="project" value="UniProtKB-SubCell"/>
</dbReference>
<gene>
    <name evidence="13" type="ORF">K2173_008271</name>
</gene>
<feature type="transmembrane region" description="Helical" evidence="10">
    <location>
        <begin position="477"/>
        <end position="497"/>
    </location>
</feature>
<dbReference type="InterPro" id="IPR053951">
    <property type="entry name" value="K_trans_N"/>
</dbReference>
<keyword evidence="6 10" id="KW-0630">Potassium</keyword>
<dbReference type="EMBL" id="JAIWQS010000001">
    <property type="protein sequence ID" value="KAJ8773808.1"/>
    <property type="molecule type" value="Genomic_DNA"/>
</dbReference>
<name>A0AAV8U7I6_9ROSI</name>
<comment type="subcellular location">
    <subcellularLocation>
        <location evidence="1">Cell membrane</location>
        <topology evidence="1">Multi-pass membrane protein</topology>
    </subcellularLocation>
    <subcellularLocation>
        <location evidence="10">Membrane</location>
        <topology evidence="10">Multi-pass membrane protein</topology>
    </subcellularLocation>
</comment>
<feature type="transmembrane region" description="Helical" evidence="10">
    <location>
        <begin position="387"/>
        <end position="411"/>
    </location>
</feature>
<evidence type="ECO:0000256" key="7">
    <source>
        <dbReference type="ARBA" id="ARBA00022989"/>
    </source>
</evidence>
<evidence type="ECO:0000259" key="11">
    <source>
        <dbReference type="Pfam" id="PF02705"/>
    </source>
</evidence>
<evidence type="ECO:0000256" key="8">
    <source>
        <dbReference type="ARBA" id="ARBA00023065"/>
    </source>
</evidence>
<feature type="transmembrane region" description="Helical" evidence="10">
    <location>
        <begin position="449"/>
        <end position="471"/>
    </location>
</feature>
<accession>A0AAV8U7I6</accession>
<comment type="similarity">
    <text evidence="2 10">Belongs to the HAK/KUP transporter (TC 2.A.72.3) family.</text>
</comment>
<feature type="transmembrane region" description="Helical" evidence="10">
    <location>
        <begin position="341"/>
        <end position="366"/>
    </location>
</feature>
<keyword evidence="14" id="KW-1185">Reference proteome</keyword>
<dbReference type="AlphaFoldDB" id="A0AAV8U7I6"/>
<evidence type="ECO:0000256" key="1">
    <source>
        <dbReference type="ARBA" id="ARBA00004651"/>
    </source>
</evidence>
<keyword evidence="3" id="KW-0813">Transport</keyword>
<dbReference type="InterPro" id="IPR053952">
    <property type="entry name" value="K_trans_C"/>
</dbReference>
<evidence type="ECO:0000256" key="10">
    <source>
        <dbReference type="RuleBase" id="RU321113"/>
    </source>
</evidence>
<evidence type="ECO:0000256" key="9">
    <source>
        <dbReference type="ARBA" id="ARBA00023136"/>
    </source>
</evidence>
<sequence>MDLETGFYTNQAKRESWRTVLTLAYQSLGVVYGDLSTSPLYVYKSTFAEDIHHSETNEEIYGVLSFVFWTLTLVPLLKYVLIVLKADDNGEGGTFALYSLLCRHARVNSLPNCQVADEELYEYKKDNVSLSPQTSFGSRLKSILEKYRVLQRFLLVLALIGTCMVIGDGVLTPAISVFSAVSGLELSMAKDHHKYIEVPAACIILISLFALQHYGTHRVGFLFAPVVLTWLLCISAIGLYNILHWNLHVYKALSPYYMFKFLRKTQRGGLMSLGGILLCITGSEAMFADLGHFSQLSIKIAFTFLVYPSLVLAYMGQAAYLSQHHNNRVGFYVSVPDKLRWPVLVIAILAAVVGSQAIITGTFSIIKQCAALGCFPRVKIVHTSSKIHGQIYIPEINWTLMLLCLAVTIGFRDTKRMGNASGLAVITVMLVTTCLMSLVIVLCWHKSVIFAIGFVLFFGTIEALYFTASLIKFLEGAWVPIALSFIFLVIMCVWHYGTLKKYEFDFQNKVSINWLLGLGPSLGIVRVRGIGIIHTELVAGIPAIFSHFVTNLPAFHQVLVFLCIKSVPVPHVRDEERFLVGHIGVREYRLYRCIVRYGYRDVHKDDMGFEKDLVCSIAEYIRSVSVESNGANEEGGKLDDKMTVVGTCCNGVQVSEEDNAVEDTHVVGTSELQEIRSPRGTKPRKRVRFTVPERPNMGTFAREELQELMEAREAGIVYILGHSYVRAKKGSSMIKKLVINYGYEFLRRNSGVPAPALTVPHASSIEVGMVYNV</sequence>
<keyword evidence="9 10" id="KW-0472">Membrane</keyword>
<evidence type="ECO:0000313" key="13">
    <source>
        <dbReference type="EMBL" id="KAJ8773808.1"/>
    </source>
</evidence>
<evidence type="ECO:0000256" key="3">
    <source>
        <dbReference type="ARBA" id="ARBA00022448"/>
    </source>
</evidence>
<dbReference type="Pfam" id="PF22776">
    <property type="entry name" value="K_trans_C"/>
    <property type="match status" value="1"/>
</dbReference>
<dbReference type="Proteomes" id="UP001159364">
    <property type="component" value="Linkage Group LG01"/>
</dbReference>
<comment type="caution">
    <text evidence="13">The sequence shown here is derived from an EMBL/GenBank/DDBJ whole genome shotgun (WGS) entry which is preliminary data.</text>
</comment>
<dbReference type="GO" id="GO:0015079">
    <property type="term" value="F:potassium ion transmembrane transporter activity"/>
    <property type="evidence" value="ECO:0007669"/>
    <property type="project" value="UniProtKB-UniRule"/>
</dbReference>
<feature type="transmembrane region" description="Helical" evidence="10">
    <location>
        <begin position="153"/>
        <end position="175"/>
    </location>
</feature>
<feature type="transmembrane region" description="Helical" evidence="10">
    <location>
        <begin position="60"/>
        <end position="81"/>
    </location>
</feature>
<dbReference type="PANTHER" id="PTHR30540:SF98">
    <property type="entry name" value="POTASSIUM TRANSPORTER 6"/>
    <property type="match status" value="1"/>
</dbReference>
<evidence type="ECO:0000256" key="4">
    <source>
        <dbReference type="ARBA" id="ARBA00022538"/>
    </source>
</evidence>
<feature type="transmembrane region" description="Helical" evidence="10">
    <location>
        <begin position="300"/>
        <end position="321"/>
    </location>
</feature>
<keyword evidence="5 10" id="KW-0812">Transmembrane</keyword>
<evidence type="ECO:0000313" key="14">
    <source>
        <dbReference type="Proteomes" id="UP001159364"/>
    </source>
</evidence>
<keyword evidence="4 10" id="KW-0633">Potassium transport</keyword>
<keyword evidence="7 10" id="KW-1133">Transmembrane helix</keyword>
<organism evidence="13 14">
    <name type="scientific">Erythroxylum novogranatense</name>
    <dbReference type="NCBI Taxonomy" id="1862640"/>
    <lineage>
        <taxon>Eukaryota</taxon>
        <taxon>Viridiplantae</taxon>
        <taxon>Streptophyta</taxon>
        <taxon>Embryophyta</taxon>
        <taxon>Tracheophyta</taxon>
        <taxon>Spermatophyta</taxon>
        <taxon>Magnoliopsida</taxon>
        <taxon>eudicotyledons</taxon>
        <taxon>Gunneridae</taxon>
        <taxon>Pentapetalae</taxon>
        <taxon>rosids</taxon>
        <taxon>fabids</taxon>
        <taxon>Malpighiales</taxon>
        <taxon>Erythroxylaceae</taxon>
        <taxon>Erythroxylum</taxon>
    </lineage>
</organism>
<proteinExistence type="inferred from homology"/>
<dbReference type="NCBIfam" id="TIGR00794">
    <property type="entry name" value="kup"/>
    <property type="match status" value="1"/>
</dbReference>
<dbReference type="PANTHER" id="PTHR30540">
    <property type="entry name" value="OSMOTIC STRESS POTASSIUM TRANSPORTER"/>
    <property type="match status" value="1"/>
</dbReference>
<reference evidence="13 14" key="1">
    <citation type="submission" date="2021-09" db="EMBL/GenBank/DDBJ databases">
        <title>Genomic insights and catalytic innovation underlie evolution of tropane alkaloids biosynthesis.</title>
        <authorList>
            <person name="Wang Y.-J."/>
            <person name="Tian T."/>
            <person name="Huang J.-P."/>
            <person name="Huang S.-X."/>
        </authorList>
    </citation>
    <scope>NUCLEOTIDE SEQUENCE [LARGE SCALE GENOMIC DNA]</scope>
    <source>
        <strain evidence="13">KIB-2018</strain>
        <tissue evidence="13">Leaf</tissue>
    </source>
</reference>
<protein>
    <recommendedName>
        <fullName evidence="10">Potassium transporter</fullName>
    </recommendedName>
</protein>